<gene>
    <name evidence="2" type="ORF">IC007_2296</name>
</gene>
<evidence type="ECO:0000313" key="2">
    <source>
        <dbReference type="EMBL" id="BBG27742.1"/>
    </source>
</evidence>
<feature type="transmembrane region" description="Helical" evidence="1">
    <location>
        <begin position="690"/>
        <end position="710"/>
    </location>
</feature>
<dbReference type="EMBL" id="AP018930">
    <property type="protein sequence ID" value="BBG27742.1"/>
    <property type="molecule type" value="Genomic_DNA"/>
</dbReference>
<dbReference type="GeneID" id="41718608"/>
<feature type="transmembrane region" description="Helical" evidence="1">
    <location>
        <begin position="234"/>
        <end position="253"/>
    </location>
</feature>
<feature type="transmembrane region" description="Helical" evidence="1">
    <location>
        <begin position="265"/>
        <end position="286"/>
    </location>
</feature>
<keyword evidence="1" id="KW-0472">Membrane</keyword>
<proteinExistence type="predicted"/>
<keyword evidence="1" id="KW-0812">Transmembrane</keyword>
<feature type="transmembrane region" description="Helical" evidence="1">
    <location>
        <begin position="431"/>
        <end position="449"/>
    </location>
</feature>
<dbReference type="AlphaFoldDB" id="A0A510E5D6"/>
<protein>
    <submittedName>
        <fullName evidence="2">Uncharacterized protein</fullName>
    </submittedName>
</protein>
<feature type="transmembrane region" description="Helical" evidence="1">
    <location>
        <begin position="340"/>
        <end position="359"/>
    </location>
</feature>
<feature type="transmembrane region" description="Helical" evidence="1">
    <location>
        <begin position="365"/>
        <end position="382"/>
    </location>
</feature>
<feature type="transmembrane region" description="Helical" evidence="1">
    <location>
        <begin position="95"/>
        <end position="116"/>
    </location>
</feature>
<feature type="transmembrane region" description="Helical" evidence="1">
    <location>
        <begin position="172"/>
        <end position="189"/>
    </location>
</feature>
<evidence type="ECO:0000256" key="1">
    <source>
        <dbReference type="SAM" id="Phobius"/>
    </source>
</evidence>
<reference evidence="3" key="1">
    <citation type="submission" date="2018-09" db="EMBL/GenBank/DDBJ databases">
        <title>Complete Genome Sequencing of Sulfolobus sp. JCM 16834.</title>
        <authorList>
            <person name="Kato S."/>
            <person name="Itoh T."/>
            <person name="Ohkuma M."/>
        </authorList>
    </citation>
    <scope>NUCLEOTIDE SEQUENCE [LARGE SCALE GENOMIC DNA]</scope>
    <source>
        <strain evidence="3">IC-007</strain>
    </source>
</reference>
<feature type="transmembrane region" description="Helical" evidence="1">
    <location>
        <begin position="306"/>
        <end position="328"/>
    </location>
</feature>
<feature type="transmembrane region" description="Helical" evidence="1">
    <location>
        <begin position="7"/>
        <end position="24"/>
    </location>
</feature>
<feature type="transmembrane region" description="Helical" evidence="1">
    <location>
        <begin position="59"/>
        <end position="83"/>
    </location>
</feature>
<dbReference type="Proteomes" id="UP000325030">
    <property type="component" value="Chromosome"/>
</dbReference>
<sequence length="729" mass="81155">MEIDKDSSNAMVLLVIIASLILSYKVGEEFPALLIVTSLIGILRRKWISVAVVLSSLTFLSFDAITPLDFVLVALSTSVSLVWEVSYSLWLTLGYSALLLGIPSLFQLLALISLLIAMRYFKLEVRGFALSGILLLIVSVFKTPSIADVSYFDLLTGVIGVASENVKLPKRSPYLIPIIPALLFAAYGIPGKFYWADSGSFLFKYSPFSLWLPGSFYYPRVNDFLLFFLFDKPFYLVVFSMVYISGVLSYHALKSMNMKYPMIGSLLYTIMFPIDSPHVVIPYVVLPAILLLSKIRSQRGFLASSMPLVAISSTSPLFPFAAYAMSLLGRDDNASKYSILPYLGVSAFWIIPYMFLGFPNSSSSQWGYLFLLAGVAVISIYLGGRKIAPFVLLASTAVMMLHVPYSSGLYPVIVLTSLYIVMTLDHPFEKVLLGFTFILLLLSQADYIYSAGQAPSLHVPELTHGYVYWIGNYSLLSPLPLTNEKYANYVINVSSDHLNVTRIKGESPYFQELEVNYSSPISLLPEESSLKEYLGYAIWYTDNSSVLVVSYADFPSAKWTVVHSNESVNVDVQYQNGTFESFTSQVLNLTSHISFLEITHEGKSTINISVDVWNGTNLLEVGHLVQELNYSVKPELSGVKIEIHSSYPFTLKLSNASGLSFYLNEHELSSKKAYTMSGKVTLKGIFPGQVYLYVGLAISLLSYLSILLPWGRIKKVIDSKSKKLENLEK</sequence>
<evidence type="ECO:0000313" key="3">
    <source>
        <dbReference type="Proteomes" id="UP000325030"/>
    </source>
</evidence>
<dbReference type="RefSeq" id="WP_149564971.1">
    <property type="nucleotide sequence ID" value="NZ_AP018930.1"/>
</dbReference>
<feature type="transmembrane region" description="Helical" evidence="1">
    <location>
        <begin position="128"/>
        <end position="152"/>
    </location>
</feature>
<accession>A0A510E5D6</accession>
<name>A0A510E5D6_9CREN</name>
<feature type="transmembrane region" description="Helical" evidence="1">
    <location>
        <begin position="409"/>
        <end position="424"/>
    </location>
</feature>
<organism evidence="2 3">
    <name type="scientific">Sulfuracidifex tepidarius</name>
    <dbReference type="NCBI Taxonomy" id="1294262"/>
    <lineage>
        <taxon>Archaea</taxon>
        <taxon>Thermoproteota</taxon>
        <taxon>Thermoprotei</taxon>
        <taxon>Sulfolobales</taxon>
        <taxon>Sulfolobaceae</taxon>
        <taxon>Sulfuracidifex</taxon>
    </lineage>
</organism>
<keyword evidence="1" id="KW-1133">Transmembrane helix</keyword>